<evidence type="ECO:0000313" key="3">
    <source>
        <dbReference type="Proteomes" id="UP000837857"/>
    </source>
</evidence>
<evidence type="ECO:0000256" key="1">
    <source>
        <dbReference type="SAM" id="MobiDB-lite"/>
    </source>
</evidence>
<gene>
    <name evidence="2" type="ORF">IPOD504_LOCUS12982</name>
</gene>
<feature type="region of interest" description="Disordered" evidence="1">
    <location>
        <begin position="131"/>
        <end position="156"/>
    </location>
</feature>
<name>A0ABN8IW64_9NEOP</name>
<reference evidence="2" key="1">
    <citation type="submission" date="2022-03" db="EMBL/GenBank/DDBJ databases">
        <authorList>
            <person name="Martin H S."/>
        </authorList>
    </citation>
    <scope>NUCLEOTIDE SEQUENCE</scope>
</reference>
<evidence type="ECO:0000313" key="2">
    <source>
        <dbReference type="EMBL" id="CAH2064977.1"/>
    </source>
</evidence>
<keyword evidence="3" id="KW-1185">Reference proteome</keyword>
<dbReference type="EMBL" id="OW152842">
    <property type="protein sequence ID" value="CAH2064977.1"/>
    <property type="molecule type" value="Genomic_DNA"/>
</dbReference>
<organism evidence="2 3">
    <name type="scientific">Iphiclides podalirius</name>
    <name type="common">scarce swallowtail</name>
    <dbReference type="NCBI Taxonomy" id="110791"/>
    <lineage>
        <taxon>Eukaryota</taxon>
        <taxon>Metazoa</taxon>
        <taxon>Ecdysozoa</taxon>
        <taxon>Arthropoda</taxon>
        <taxon>Hexapoda</taxon>
        <taxon>Insecta</taxon>
        <taxon>Pterygota</taxon>
        <taxon>Neoptera</taxon>
        <taxon>Endopterygota</taxon>
        <taxon>Lepidoptera</taxon>
        <taxon>Glossata</taxon>
        <taxon>Ditrysia</taxon>
        <taxon>Papilionoidea</taxon>
        <taxon>Papilionidae</taxon>
        <taxon>Papilioninae</taxon>
        <taxon>Iphiclides</taxon>
    </lineage>
</organism>
<sequence length="167" mass="17896">MATSPLKIETPASKSRHEGANQVVLEPATPPSVTLLHAPRGEWQVYVGLLGFLFSSAFGLVGSNGTPPVQLAHNPIPILAVCDKCNTFAASVENMTNLTHGDRVTLHSGITRTLYYVTDELSGRRFCPANKSTRHQANYPTAEGRPSPGRGRPLLGSPRVARIALTT</sequence>
<feature type="non-terminal residue" evidence="2">
    <location>
        <position position="167"/>
    </location>
</feature>
<accession>A0ABN8IW64</accession>
<dbReference type="Proteomes" id="UP000837857">
    <property type="component" value="Chromosome 30"/>
</dbReference>
<feature type="region of interest" description="Disordered" evidence="1">
    <location>
        <begin position="1"/>
        <end position="20"/>
    </location>
</feature>
<protein>
    <submittedName>
        <fullName evidence="2">Uncharacterized protein</fullName>
    </submittedName>
</protein>
<proteinExistence type="predicted"/>